<dbReference type="RefSeq" id="WP_025204978.1">
    <property type="nucleotide sequence ID" value="NZ_CP046996.1"/>
</dbReference>
<evidence type="ECO:0000259" key="3">
    <source>
        <dbReference type="SMART" id="SM00331"/>
    </source>
</evidence>
<dbReference type="PANTHER" id="PTHR43156">
    <property type="entry name" value="STAGE II SPORULATION PROTEIN E-RELATED"/>
    <property type="match status" value="1"/>
</dbReference>
<feature type="transmembrane region" description="Helical" evidence="2">
    <location>
        <begin position="39"/>
        <end position="57"/>
    </location>
</feature>
<feature type="transmembrane region" description="Helical" evidence="2">
    <location>
        <begin position="172"/>
        <end position="191"/>
    </location>
</feature>
<proteinExistence type="predicted"/>
<protein>
    <submittedName>
        <fullName evidence="4">SpoIIE family protein phosphatase</fullName>
    </submittedName>
</protein>
<reference evidence="4 5" key="1">
    <citation type="submission" date="2019-12" db="EMBL/GenBank/DDBJ databases">
        <title>Sequence classification of anaerobic respiratory reductive dehalogenases: First we see many, then we see few.</title>
        <authorList>
            <person name="Molenda O."/>
            <person name="Puentes Jacome L.A."/>
            <person name="Cao X."/>
            <person name="Nesbo C.L."/>
            <person name="Tang S."/>
            <person name="Morson N."/>
            <person name="Patron J."/>
            <person name="Lomheim L."/>
            <person name="Wishart D.S."/>
            <person name="Edwards E.A."/>
        </authorList>
    </citation>
    <scope>NUCLEOTIDE SEQUENCE [LARGE SCALE GENOMIC DNA]</scope>
    <source>
        <strain evidence="4 5">12DCA</strain>
    </source>
</reference>
<dbReference type="Pfam" id="PF19732">
    <property type="entry name" value="SpoIIE_N"/>
    <property type="match status" value="1"/>
</dbReference>
<name>A0A857DFH1_9FIRM</name>
<dbReference type="InterPro" id="IPR045768">
    <property type="entry name" value="SpoIIE_N"/>
</dbReference>
<dbReference type="InterPro" id="IPR052016">
    <property type="entry name" value="Bact_Sigma-Reg"/>
</dbReference>
<organism evidence="4 5">
    <name type="scientific">Dehalobacter restrictus</name>
    <dbReference type="NCBI Taxonomy" id="55583"/>
    <lineage>
        <taxon>Bacteria</taxon>
        <taxon>Bacillati</taxon>
        <taxon>Bacillota</taxon>
        <taxon>Clostridia</taxon>
        <taxon>Eubacteriales</taxon>
        <taxon>Desulfitobacteriaceae</taxon>
        <taxon>Dehalobacter</taxon>
    </lineage>
</organism>
<dbReference type="Gene3D" id="3.60.40.10">
    <property type="entry name" value="PPM-type phosphatase domain"/>
    <property type="match status" value="1"/>
</dbReference>
<dbReference type="GO" id="GO:0016791">
    <property type="term" value="F:phosphatase activity"/>
    <property type="evidence" value="ECO:0007669"/>
    <property type="project" value="TreeGrafter"/>
</dbReference>
<dbReference type="SMART" id="SM00331">
    <property type="entry name" value="PP2C_SIG"/>
    <property type="match status" value="1"/>
</dbReference>
<sequence>MAEWATLKAEKIINRFSDSLGIQCLIVIGGFLTARANLLGIYPFAIAYLAVLGMNMKKWILPGLTGITVGLVSVQDFSVFLEVMPSAVLGVLAVQMIKESKGKILLLAGLTALGTLLPGLGVSWFTNGFGVESILLVMVQSIIAAGFSIIFFFAFLHKESLMKGNFKGEQGMVWILVLAVCLSGLQGLAFGKINLQITFLGFFLLFVAYKYGAGSAAGVGAILGFLLKWNLGIDNLIDAGLYSLLGFMCGGFTRFGKMGVAAAYSASILMASFFVNETFLTSHLYSSALALLMFFLLPGKHEKFFLKNKVMPEIETTVSKVKTVGDLFDQLAYGFQAAGLESRLQPEVPEMMNTLVDKICRHCPDSNYCWQQDFHQTYHFMYDLFAYEEKRIQRNQTGEASDQINQEKVPVEWGKCSKLEEVMLAAQFILEQEKDKEVWQKRLAINREALAGQYRSVSQVIGHLAQELHSQHNHEDGKPLVWSRKHKLVLDLGIGSFIKTGNGISGDNFSSVSLSSSKNALIICDGMGAGEEAARMSSAALTILEQLLSTGFEPESAIKALNSILVLRSPEESFVTVDMAVLNIEADQARLIKIGAAPTYIISRNKVDAVKTSSLPAGILNDIDIPAIDIPFKDETLVIVTDGILDVAKRKDDWLKEYLKNNRSLSSQDLADSIVKEARRLSGACLEDDGVVLVVKRKDLAGNDARN</sequence>
<evidence type="ECO:0000313" key="4">
    <source>
        <dbReference type="EMBL" id="QGZ99387.1"/>
    </source>
</evidence>
<dbReference type="InterPro" id="IPR036457">
    <property type="entry name" value="PPM-type-like_dom_sf"/>
</dbReference>
<evidence type="ECO:0000256" key="1">
    <source>
        <dbReference type="ARBA" id="ARBA00022801"/>
    </source>
</evidence>
<feature type="transmembrane region" description="Helical" evidence="2">
    <location>
        <begin position="197"/>
        <end position="227"/>
    </location>
</feature>
<dbReference type="Proteomes" id="UP000430508">
    <property type="component" value="Chromosome"/>
</dbReference>
<dbReference type="AlphaFoldDB" id="A0A857DFH1"/>
<evidence type="ECO:0000256" key="2">
    <source>
        <dbReference type="SAM" id="Phobius"/>
    </source>
</evidence>
<gene>
    <name evidence="4" type="ORF">GQ588_01215</name>
</gene>
<keyword evidence="2" id="KW-0472">Membrane</keyword>
<dbReference type="PANTHER" id="PTHR43156:SF2">
    <property type="entry name" value="STAGE II SPORULATION PROTEIN E"/>
    <property type="match status" value="1"/>
</dbReference>
<dbReference type="EMBL" id="CP046996">
    <property type="protein sequence ID" value="QGZ99387.1"/>
    <property type="molecule type" value="Genomic_DNA"/>
</dbReference>
<feature type="transmembrane region" description="Helical" evidence="2">
    <location>
        <begin position="239"/>
        <end position="266"/>
    </location>
</feature>
<feature type="transmembrane region" description="Helical" evidence="2">
    <location>
        <begin position="104"/>
        <end position="127"/>
    </location>
</feature>
<accession>A0A857DFH1</accession>
<keyword evidence="1" id="KW-0378">Hydrolase</keyword>
<evidence type="ECO:0000313" key="5">
    <source>
        <dbReference type="Proteomes" id="UP000430508"/>
    </source>
</evidence>
<dbReference type="InterPro" id="IPR001932">
    <property type="entry name" value="PPM-type_phosphatase-like_dom"/>
</dbReference>
<feature type="transmembrane region" description="Helical" evidence="2">
    <location>
        <begin position="278"/>
        <end position="297"/>
    </location>
</feature>
<dbReference type="SUPFAM" id="SSF81606">
    <property type="entry name" value="PP2C-like"/>
    <property type="match status" value="1"/>
</dbReference>
<keyword evidence="2" id="KW-1133">Transmembrane helix</keyword>
<dbReference type="Pfam" id="PF07228">
    <property type="entry name" value="SpoIIE"/>
    <property type="match status" value="1"/>
</dbReference>
<feature type="transmembrane region" description="Helical" evidence="2">
    <location>
        <begin position="133"/>
        <end position="156"/>
    </location>
</feature>
<keyword evidence="2" id="KW-0812">Transmembrane</keyword>
<feature type="domain" description="PPM-type phosphatase" evidence="3">
    <location>
        <begin position="489"/>
        <end position="697"/>
    </location>
</feature>